<protein>
    <submittedName>
        <fullName evidence="1">DUF4292 domain-containing protein</fullName>
    </submittedName>
</protein>
<evidence type="ECO:0000313" key="1">
    <source>
        <dbReference type="EMBL" id="MFD2587978.1"/>
    </source>
</evidence>
<dbReference type="PROSITE" id="PS51257">
    <property type="entry name" value="PROKAR_LIPOPROTEIN"/>
    <property type="match status" value="1"/>
</dbReference>
<dbReference type="EMBL" id="JBHULB010000017">
    <property type="protein sequence ID" value="MFD2587978.1"/>
    <property type="molecule type" value="Genomic_DNA"/>
</dbReference>
<dbReference type="InterPro" id="IPR025634">
    <property type="entry name" value="DUF4292"/>
</dbReference>
<dbReference type="Pfam" id="PF14125">
    <property type="entry name" value="DUF4292"/>
    <property type="match status" value="1"/>
</dbReference>
<sequence>MSTTFKILQRIGLVSLLVFITSCKSTKTIAAGEVDESLTTKRIISNHYQNELDFQTLSGRIKIDYDDGKSSQGFTVNLRMQKDSTIWISSSPIPVVKAIITNNRVSFYNKLQNEYFDGDFSYLSNLLGTDLDFSKVQNLLLGNAVLDLRTEKYASEIVDAKYRLEPKKLNDLFKIVFFLEPKNFKVAAQELSQPWENRILKMNYQYQDVDTKVLPTTIAIEVINKDDTTKIDLSYRGMEFGKQLNFPYKIPKGFEEIVLE</sequence>
<organism evidence="1 2">
    <name type="scientific">Croceitalea marina</name>
    <dbReference type="NCBI Taxonomy" id="1775166"/>
    <lineage>
        <taxon>Bacteria</taxon>
        <taxon>Pseudomonadati</taxon>
        <taxon>Bacteroidota</taxon>
        <taxon>Flavobacteriia</taxon>
        <taxon>Flavobacteriales</taxon>
        <taxon>Flavobacteriaceae</taxon>
        <taxon>Croceitalea</taxon>
    </lineage>
</organism>
<gene>
    <name evidence="1" type="ORF">ACFSQJ_13615</name>
</gene>
<accession>A0ABW5N170</accession>
<keyword evidence="2" id="KW-1185">Reference proteome</keyword>
<reference evidence="2" key="1">
    <citation type="journal article" date="2019" name="Int. J. Syst. Evol. Microbiol.">
        <title>The Global Catalogue of Microorganisms (GCM) 10K type strain sequencing project: providing services to taxonomists for standard genome sequencing and annotation.</title>
        <authorList>
            <consortium name="The Broad Institute Genomics Platform"/>
            <consortium name="The Broad Institute Genome Sequencing Center for Infectious Disease"/>
            <person name="Wu L."/>
            <person name="Ma J."/>
        </authorList>
    </citation>
    <scope>NUCLEOTIDE SEQUENCE [LARGE SCALE GENOMIC DNA]</scope>
    <source>
        <strain evidence="2">KCTC 52368</strain>
    </source>
</reference>
<name>A0ABW5N170_9FLAO</name>
<dbReference type="Gene3D" id="2.50.20.10">
    <property type="entry name" value="Lipoprotein localisation LolA/LolB/LppX"/>
    <property type="match status" value="1"/>
</dbReference>
<dbReference type="Proteomes" id="UP001597526">
    <property type="component" value="Unassembled WGS sequence"/>
</dbReference>
<comment type="caution">
    <text evidence="1">The sequence shown here is derived from an EMBL/GenBank/DDBJ whole genome shotgun (WGS) entry which is preliminary data.</text>
</comment>
<dbReference type="RefSeq" id="WP_377767521.1">
    <property type="nucleotide sequence ID" value="NZ_JBHULB010000017.1"/>
</dbReference>
<proteinExistence type="predicted"/>
<evidence type="ECO:0000313" key="2">
    <source>
        <dbReference type="Proteomes" id="UP001597526"/>
    </source>
</evidence>